<protein>
    <recommendedName>
        <fullName evidence="4">DUF3899 domain-containing protein</fullName>
    </recommendedName>
</protein>
<keyword evidence="1" id="KW-1133">Transmembrane helix</keyword>
<keyword evidence="1" id="KW-0472">Membrane</keyword>
<feature type="transmembrane region" description="Helical" evidence="1">
    <location>
        <begin position="132"/>
        <end position="155"/>
    </location>
</feature>
<proteinExistence type="predicted"/>
<dbReference type="EMBL" id="FUUY01000004">
    <property type="protein sequence ID" value="SJX21737.1"/>
    <property type="molecule type" value="Genomic_DNA"/>
</dbReference>
<reference evidence="2 3" key="1">
    <citation type="submission" date="2017-02" db="EMBL/GenBank/DDBJ databases">
        <authorList>
            <person name="Peterson S.W."/>
        </authorList>
    </citation>
    <scope>NUCLEOTIDE SEQUENCE [LARGE SCALE GENOMIC DNA]</scope>
    <source>
        <strain evidence="2">C6</strain>
    </source>
</reference>
<keyword evidence="1" id="KW-0812">Transmembrane</keyword>
<evidence type="ECO:0000256" key="1">
    <source>
        <dbReference type="SAM" id="Phobius"/>
    </source>
</evidence>
<dbReference type="AlphaFoldDB" id="A0A1R7QBY5"/>
<evidence type="ECO:0000313" key="2">
    <source>
        <dbReference type="EMBL" id="SJX21737.1"/>
    </source>
</evidence>
<evidence type="ECO:0000313" key="3">
    <source>
        <dbReference type="Proteomes" id="UP000196240"/>
    </source>
</evidence>
<name>A0A1R7QBY5_ACIJO</name>
<gene>
    <name evidence="2" type="ORF">ACNJC6_01358</name>
</gene>
<dbReference type="Proteomes" id="UP000196240">
    <property type="component" value="Unassembled WGS sequence"/>
</dbReference>
<organism evidence="2 3">
    <name type="scientific">Acinetobacter johnsonii</name>
    <dbReference type="NCBI Taxonomy" id="40214"/>
    <lineage>
        <taxon>Bacteria</taxon>
        <taxon>Pseudomonadati</taxon>
        <taxon>Pseudomonadota</taxon>
        <taxon>Gammaproteobacteria</taxon>
        <taxon>Moraxellales</taxon>
        <taxon>Moraxellaceae</taxon>
        <taxon>Acinetobacter</taxon>
    </lineage>
</organism>
<evidence type="ECO:0008006" key="4">
    <source>
        <dbReference type="Google" id="ProtNLM"/>
    </source>
</evidence>
<accession>A0A1R7QBY5</accession>
<feature type="transmembrane region" description="Helical" evidence="1">
    <location>
        <begin position="22"/>
        <end position="44"/>
    </location>
</feature>
<sequence length="158" mass="18724">MVVIFRILENIVIRDIIVSDDILLIFVFLIIPFGILLLLFTYMYNKVYIKNNKRDFLVFFFGEKDGDDFSRVGGDLIVVAYWFLIYYSNYKTLSAKLHFPSINDKKNKPIPIIPNTYRENVEVFEEKHKGWLLINLLSMYLGFFLGIIFLVYGFFMES</sequence>
<dbReference type="RefSeq" id="WP_087012071.1">
    <property type="nucleotide sequence ID" value="NZ_FUUY01000004.1"/>
</dbReference>